<comment type="caution">
    <text evidence="2">The sequence shown here is derived from an EMBL/GenBank/DDBJ whole genome shotgun (WGS) entry which is preliminary data.</text>
</comment>
<evidence type="ECO:0000256" key="1">
    <source>
        <dbReference type="SAM" id="MobiDB-lite"/>
    </source>
</evidence>
<protein>
    <submittedName>
        <fullName evidence="2">Uncharacterized protein</fullName>
    </submittedName>
</protein>
<dbReference type="AlphaFoldDB" id="A0A9P9IDC1"/>
<proteinExistence type="predicted"/>
<accession>A0A9P9IDC1</accession>
<sequence length="353" mass="38662">MEPVALPEVAPYHDAPPNDDISMSHCPSWVSNPKYPNPRDLELPLDTTWTDLGDGFHLSSPTLQDGVNPPSPDSFESLVGFDTNYRPPDDRPGDIDTFLSGFPSGVDAGRITVYAECWQACLAGLLTPIQSPRAEGARMDADDRNDHVEDELRFYEELLPPRLTLSEDQAIIIFIDDDSFPQGEIDLPPLAPCGENGTQQGQSPDLWLLDPSGDHEIGTQQGESPDDLMADPWSLSSPLGGGETDTWQGDYTQESPDDLMTDPWPLDSPPYDDRSNSSEDATCIDLMAPDDEDDLPLDPPSGGCGVGSPETAIFIDLTGTDDRDEFSELDEDDEFPPLSLLLQRAKRPRGSQF</sequence>
<dbReference type="EMBL" id="JAGMUV010000028">
    <property type="protein sequence ID" value="KAH7117468.1"/>
    <property type="molecule type" value="Genomic_DNA"/>
</dbReference>
<organism evidence="2 3">
    <name type="scientific">Dactylonectria macrodidyma</name>
    <dbReference type="NCBI Taxonomy" id="307937"/>
    <lineage>
        <taxon>Eukaryota</taxon>
        <taxon>Fungi</taxon>
        <taxon>Dikarya</taxon>
        <taxon>Ascomycota</taxon>
        <taxon>Pezizomycotina</taxon>
        <taxon>Sordariomycetes</taxon>
        <taxon>Hypocreomycetidae</taxon>
        <taxon>Hypocreales</taxon>
        <taxon>Nectriaceae</taxon>
        <taxon>Dactylonectria</taxon>
    </lineage>
</organism>
<feature type="compositionally biased region" description="Polar residues" evidence="1">
    <location>
        <begin position="245"/>
        <end position="254"/>
    </location>
</feature>
<dbReference type="Proteomes" id="UP000738349">
    <property type="component" value="Unassembled WGS sequence"/>
</dbReference>
<feature type="region of interest" description="Disordered" evidence="1">
    <location>
        <begin position="183"/>
        <end position="309"/>
    </location>
</feature>
<evidence type="ECO:0000313" key="3">
    <source>
        <dbReference type="Proteomes" id="UP000738349"/>
    </source>
</evidence>
<dbReference type="OrthoDB" id="10503231at2759"/>
<gene>
    <name evidence="2" type="ORF">EDB81DRAFT_818553</name>
</gene>
<feature type="non-terminal residue" evidence="2">
    <location>
        <position position="353"/>
    </location>
</feature>
<name>A0A9P9IDC1_9HYPO</name>
<reference evidence="2" key="1">
    <citation type="journal article" date="2021" name="Nat. Commun.">
        <title>Genetic determinants of endophytism in the Arabidopsis root mycobiome.</title>
        <authorList>
            <person name="Mesny F."/>
            <person name="Miyauchi S."/>
            <person name="Thiergart T."/>
            <person name="Pickel B."/>
            <person name="Atanasova L."/>
            <person name="Karlsson M."/>
            <person name="Huettel B."/>
            <person name="Barry K.W."/>
            <person name="Haridas S."/>
            <person name="Chen C."/>
            <person name="Bauer D."/>
            <person name="Andreopoulos W."/>
            <person name="Pangilinan J."/>
            <person name="LaButti K."/>
            <person name="Riley R."/>
            <person name="Lipzen A."/>
            <person name="Clum A."/>
            <person name="Drula E."/>
            <person name="Henrissat B."/>
            <person name="Kohler A."/>
            <person name="Grigoriev I.V."/>
            <person name="Martin F.M."/>
            <person name="Hacquard S."/>
        </authorList>
    </citation>
    <scope>NUCLEOTIDE SEQUENCE</scope>
    <source>
        <strain evidence="2">MPI-CAGE-AT-0147</strain>
    </source>
</reference>
<keyword evidence="3" id="KW-1185">Reference proteome</keyword>
<evidence type="ECO:0000313" key="2">
    <source>
        <dbReference type="EMBL" id="KAH7117468.1"/>
    </source>
</evidence>